<evidence type="ECO:0000256" key="6">
    <source>
        <dbReference type="ARBA" id="ARBA00022990"/>
    </source>
</evidence>
<dbReference type="GO" id="GO:0016460">
    <property type="term" value="C:myosin II complex"/>
    <property type="evidence" value="ECO:0007669"/>
    <property type="project" value="TreeGrafter"/>
</dbReference>
<evidence type="ECO:0000313" key="8">
    <source>
        <dbReference type="EMBL" id="CAI3993109.1"/>
    </source>
</evidence>
<evidence type="ECO:0000256" key="3">
    <source>
        <dbReference type="ARBA" id="ARBA00022723"/>
    </source>
</evidence>
<keyword evidence="3" id="KW-0479">Metal-binding</keyword>
<dbReference type="SMART" id="SM00054">
    <property type="entry name" value="EFh"/>
    <property type="match status" value="7"/>
</dbReference>
<dbReference type="EMBL" id="CAMXCT030001791">
    <property type="protein sequence ID" value="CAL4780421.1"/>
    <property type="molecule type" value="Genomic_DNA"/>
</dbReference>
<evidence type="ECO:0000256" key="1">
    <source>
        <dbReference type="ARBA" id="ARBA00005253"/>
    </source>
</evidence>
<dbReference type="PROSITE" id="PS00018">
    <property type="entry name" value="EF_HAND_1"/>
    <property type="match status" value="2"/>
</dbReference>
<dbReference type="PANTHER" id="PTHR23048:SF0">
    <property type="entry name" value="CALMODULIN LIKE 3"/>
    <property type="match status" value="1"/>
</dbReference>
<sequence length="638" mass="73617">MQLQMPGRAASPLKQMEVNPVTYGSRWNPFPPANSGFCDARPTVVQKVLEGLTKFNSLSKAEFYLFVCRFEAGLHETYEFEFNLLDTCHRGSIDVLQLEQLLRRIGQPVRRFVLKELVQEVDDDNEGRVDLSGFRKIQHLIRKREGFTCYELDHFYRVFQRFDRDNSDSMSCSEFANALTWLGFPYGPEKLQEFHRQSDVDGDGQLGEGEFIGCLRRVLDEEMKQVEGFLSRASRGAFVSGDRFKAFIHGLGYSSSPQAILDALSNTMALPVDDSGQASLQDMKLQLGLDDVCKVLGALRACDGFTQKELRELKQSFTFCNPEKQDQVQAPAINRALRWLGHRLSLQQTLRLIAEVDADGGSSLDFTMFVKVVRKCNEKDQAKTVEVFQDFDTQREGVLDCDQQNQALMLLNCVDAMGRLPYRSASEMEGADLRVFLGIVERFKKSCLITFRQNQGFAFHEVEELQQLFRRFDRDQDWRIWKPELVQVIEVLFPQEARCREFRPFLVQILQSDEELSLGFSEFLVIMRKIVDQQEQIEFVRQRLAIERLGFSPSEANQFRELFILADKENTQRLTLDQIRQMLCKSFPLNDTHMDQLRTIFHHAIFGTGHHSLPPTAGFIEFLQIMSEVVQMDWCSKL</sequence>
<name>A0A9P1FXC7_9DINO</name>
<evidence type="ECO:0000256" key="4">
    <source>
        <dbReference type="ARBA" id="ARBA00022737"/>
    </source>
</evidence>
<proteinExistence type="inferred from homology"/>
<organism evidence="8">
    <name type="scientific">Cladocopium goreaui</name>
    <dbReference type="NCBI Taxonomy" id="2562237"/>
    <lineage>
        <taxon>Eukaryota</taxon>
        <taxon>Sar</taxon>
        <taxon>Alveolata</taxon>
        <taxon>Dinophyceae</taxon>
        <taxon>Suessiales</taxon>
        <taxon>Symbiodiniaceae</taxon>
        <taxon>Cladocopium</taxon>
    </lineage>
</organism>
<dbReference type="PANTHER" id="PTHR23048">
    <property type="entry name" value="MYOSIN LIGHT CHAIN 1, 3"/>
    <property type="match status" value="1"/>
</dbReference>
<evidence type="ECO:0000313" key="9">
    <source>
        <dbReference type="EMBL" id="CAL1146484.1"/>
    </source>
</evidence>
<dbReference type="FunFam" id="1.10.238.10:FF:000178">
    <property type="entry name" value="Calmodulin-2 A"/>
    <property type="match status" value="1"/>
</dbReference>
<dbReference type="AlphaFoldDB" id="A0A9P1FXC7"/>
<dbReference type="Gene3D" id="1.10.238.10">
    <property type="entry name" value="EF-hand"/>
    <property type="match status" value="4"/>
</dbReference>
<protein>
    <recommendedName>
        <fullName evidence="2">Calmodulin</fullName>
    </recommendedName>
</protein>
<feature type="domain" description="EF-hand" evidence="7">
    <location>
        <begin position="186"/>
        <end position="221"/>
    </location>
</feature>
<dbReference type="SUPFAM" id="SSF47473">
    <property type="entry name" value="EF-hand"/>
    <property type="match status" value="3"/>
</dbReference>
<evidence type="ECO:0000256" key="5">
    <source>
        <dbReference type="ARBA" id="ARBA00022837"/>
    </source>
</evidence>
<evidence type="ECO:0000313" key="10">
    <source>
        <dbReference type="Proteomes" id="UP001152797"/>
    </source>
</evidence>
<dbReference type="InterPro" id="IPR002048">
    <property type="entry name" value="EF_hand_dom"/>
</dbReference>
<gene>
    <name evidence="8" type="ORF">C1SCF055_LOCUS19889</name>
</gene>
<keyword evidence="10" id="KW-1185">Reference proteome</keyword>
<dbReference type="EMBL" id="CAMXCT010001791">
    <property type="protein sequence ID" value="CAI3993109.1"/>
    <property type="molecule type" value="Genomic_DNA"/>
</dbReference>
<dbReference type="GO" id="GO:0005509">
    <property type="term" value="F:calcium ion binding"/>
    <property type="evidence" value="ECO:0007669"/>
    <property type="project" value="InterPro"/>
</dbReference>
<keyword evidence="5" id="KW-0106">Calcium</keyword>
<comment type="caution">
    <text evidence="8">The sequence shown here is derived from an EMBL/GenBank/DDBJ whole genome shotgun (WGS) entry which is preliminary data.</text>
</comment>
<dbReference type="OrthoDB" id="26525at2759"/>
<dbReference type="Pfam" id="PF13499">
    <property type="entry name" value="EF-hand_7"/>
    <property type="match status" value="2"/>
</dbReference>
<dbReference type="Proteomes" id="UP001152797">
    <property type="component" value="Unassembled WGS sequence"/>
</dbReference>
<dbReference type="InterPro" id="IPR018247">
    <property type="entry name" value="EF_Hand_1_Ca_BS"/>
</dbReference>
<keyword evidence="4" id="KW-0677">Repeat</keyword>
<reference evidence="9" key="2">
    <citation type="submission" date="2024-04" db="EMBL/GenBank/DDBJ databases">
        <authorList>
            <person name="Chen Y."/>
            <person name="Shah S."/>
            <person name="Dougan E. K."/>
            <person name="Thang M."/>
            <person name="Chan C."/>
        </authorList>
    </citation>
    <scope>NUCLEOTIDE SEQUENCE [LARGE SCALE GENOMIC DNA]</scope>
</reference>
<dbReference type="PROSITE" id="PS50222">
    <property type="entry name" value="EF_HAND_2"/>
    <property type="match status" value="3"/>
</dbReference>
<comment type="similarity">
    <text evidence="1">Belongs to the centrin family.</text>
</comment>
<dbReference type="InterPro" id="IPR050230">
    <property type="entry name" value="CALM/Myosin/TropC-like"/>
</dbReference>
<feature type="domain" description="EF-hand" evidence="7">
    <location>
        <begin position="460"/>
        <end position="495"/>
    </location>
</feature>
<evidence type="ECO:0000256" key="2">
    <source>
        <dbReference type="ARBA" id="ARBA00020786"/>
    </source>
</evidence>
<dbReference type="EMBL" id="CAMXCT020001791">
    <property type="protein sequence ID" value="CAL1146484.1"/>
    <property type="molecule type" value="Genomic_DNA"/>
</dbReference>
<accession>A0A9P1FXC7</accession>
<keyword evidence="6" id="KW-0007">Acetylation</keyword>
<evidence type="ECO:0000259" key="7">
    <source>
        <dbReference type="PROSITE" id="PS50222"/>
    </source>
</evidence>
<feature type="domain" description="EF-hand" evidence="7">
    <location>
        <begin position="150"/>
        <end position="185"/>
    </location>
</feature>
<reference evidence="8" key="1">
    <citation type="submission" date="2022-10" db="EMBL/GenBank/DDBJ databases">
        <authorList>
            <person name="Chen Y."/>
            <person name="Dougan E. K."/>
            <person name="Chan C."/>
            <person name="Rhodes N."/>
            <person name="Thang M."/>
        </authorList>
    </citation>
    <scope>NUCLEOTIDE SEQUENCE</scope>
</reference>
<dbReference type="InterPro" id="IPR011992">
    <property type="entry name" value="EF-hand-dom_pair"/>
</dbReference>